<keyword evidence="1" id="KW-1133">Transmembrane helix</keyword>
<proteinExistence type="predicted"/>
<evidence type="ECO:0000256" key="1">
    <source>
        <dbReference type="SAM" id="Phobius"/>
    </source>
</evidence>
<sequence length="139" mass="15671">MSSDGKTNRRNGSQIIMMVTQSFRWISLVSFFGLMFTLIAWIVLAPHGEHYPVSTMLLLGVVPLLFPMRGLLYAKPYTHAWTSFLMLFYFSFSVGEVYSADSLSIYPVLALIFSSICFLSAIFFIKSGAKKKNTSQNKS</sequence>
<comment type="caution">
    <text evidence="2">The sequence shown here is derived from an EMBL/GenBank/DDBJ whole genome shotgun (WGS) entry which is preliminary data.</text>
</comment>
<reference evidence="2" key="1">
    <citation type="journal article" date="2015" name="Nature">
        <title>Complex archaea that bridge the gap between prokaryotes and eukaryotes.</title>
        <authorList>
            <person name="Spang A."/>
            <person name="Saw J.H."/>
            <person name="Jorgensen S.L."/>
            <person name="Zaremba-Niedzwiedzka K."/>
            <person name="Martijn J."/>
            <person name="Lind A.E."/>
            <person name="van Eijk R."/>
            <person name="Schleper C."/>
            <person name="Guy L."/>
            <person name="Ettema T.J."/>
        </authorList>
    </citation>
    <scope>NUCLEOTIDE SEQUENCE</scope>
</reference>
<keyword evidence="1" id="KW-0472">Membrane</keyword>
<dbReference type="AlphaFoldDB" id="A0A0F9PJD1"/>
<keyword evidence="1" id="KW-0812">Transmembrane</keyword>
<accession>A0A0F9PJD1</accession>
<feature type="transmembrane region" description="Helical" evidence="1">
    <location>
        <begin position="25"/>
        <end position="44"/>
    </location>
</feature>
<dbReference type="InterPro" id="IPR018643">
    <property type="entry name" value="DUF2069_membrane"/>
</dbReference>
<evidence type="ECO:0008006" key="3">
    <source>
        <dbReference type="Google" id="ProtNLM"/>
    </source>
</evidence>
<dbReference type="Pfam" id="PF09842">
    <property type="entry name" value="DUF2069"/>
    <property type="match status" value="1"/>
</dbReference>
<organism evidence="2">
    <name type="scientific">marine sediment metagenome</name>
    <dbReference type="NCBI Taxonomy" id="412755"/>
    <lineage>
        <taxon>unclassified sequences</taxon>
        <taxon>metagenomes</taxon>
        <taxon>ecological metagenomes</taxon>
    </lineage>
</organism>
<feature type="transmembrane region" description="Helical" evidence="1">
    <location>
        <begin position="80"/>
        <end position="99"/>
    </location>
</feature>
<protein>
    <recommendedName>
        <fullName evidence="3">DUF2069 domain-containing protein</fullName>
    </recommendedName>
</protein>
<evidence type="ECO:0000313" key="2">
    <source>
        <dbReference type="EMBL" id="KKM93392.1"/>
    </source>
</evidence>
<gene>
    <name evidence="2" type="ORF">LCGC14_1208810</name>
</gene>
<feature type="transmembrane region" description="Helical" evidence="1">
    <location>
        <begin position="50"/>
        <end position="68"/>
    </location>
</feature>
<feature type="transmembrane region" description="Helical" evidence="1">
    <location>
        <begin position="105"/>
        <end position="125"/>
    </location>
</feature>
<name>A0A0F9PJD1_9ZZZZ</name>
<dbReference type="EMBL" id="LAZR01006269">
    <property type="protein sequence ID" value="KKM93392.1"/>
    <property type="molecule type" value="Genomic_DNA"/>
</dbReference>